<accession>A0A8T2RR87</accession>
<keyword evidence="5" id="KW-1185">Reference proteome</keyword>
<dbReference type="AlphaFoldDB" id="A0A8T2RR87"/>
<dbReference type="PROSITE" id="PS51375">
    <property type="entry name" value="PPR"/>
    <property type="match status" value="4"/>
</dbReference>
<dbReference type="Proteomes" id="UP000825935">
    <property type="component" value="Chromosome 25"/>
</dbReference>
<reference evidence="4" key="1">
    <citation type="submission" date="2021-08" db="EMBL/GenBank/DDBJ databases">
        <title>WGS assembly of Ceratopteris richardii.</title>
        <authorList>
            <person name="Marchant D.B."/>
            <person name="Chen G."/>
            <person name="Jenkins J."/>
            <person name="Shu S."/>
            <person name="Leebens-Mack J."/>
            <person name="Grimwood J."/>
            <person name="Schmutz J."/>
            <person name="Soltis P."/>
            <person name="Soltis D."/>
            <person name="Chen Z.-H."/>
        </authorList>
    </citation>
    <scope>NUCLEOTIDE SEQUENCE</scope>
    <source>
        <strain evidence="4">Whitten #5841</strain>
        <tissue evidence="4">Leaf</tissue>
    </source>
</reference>
<evidence type="ECO:0008006" key="6">
    <source>
        <dbReference type="Google" id="ProtNLM"/>
    </source>
</evidence>
<dbReference type="PANTHER" id="PTHR24015">
    <property type="entry name" value="OS07G0578800 PROTEIN-RELATED"/>
    <property type="match status" value="1"/>
</dbReference>
<dbReference type="OrthoDB" id="1917127at2759"/>
<keyword evidence="3" id="KW-1133">Transmembrane helix</keyword>
<sequence length="668" mass="74087">MRRQLYSLRFALSSVLLETPCACTWYLLQSAFLSKHRFNSHTRLLCTAQTTLLSEVEADTEEDPISVISCSVCLQQKVQLLSLLPAYSCPQYLIYGFWVHCCIVQYGWEVEVTVATALVNMYRKCGSLEDAEGAFYGSIGSDVILWTAIITAYAKRGLAKGALELFEAMLKDGITPDAFAFVSILNACQSCPSISIDFIYMQITSLGLNSDIGVMTALLNLHVKRGNKAEAEQLFHKLPEHSKTIWNSLISLYSHLGHSEKALALYYVMLREGIIPDSVTFVATLQAFSSERFLSHIKQLHVNILAAQLASNMILLTTLMNAYGKCKNADGALKTWECMASRNVIVWSSFFAVLTHLGLGQSAVVYFDRMFEEGVLPNEVTFTSVLEACTLQRILARGKQIHACLESHGSLENMPLVTALLNLYSCCSHLEDVNKIFDKVKYRDVVLWTAAISARVSHRCGQIIVQLFNQMAQEGVLPNLVTYINVLDVCWTLPSLVLGKQLHTCIGNGDASSQVDVGTALINMYGKCGCVAYAHDVFDTMLLKDRLSWTAIISSFAHNGKEKEVLQTFRQMLWAGVLPDSITFLSIMSSCCHSGLVDLGIGLFFGMINDFGLQPLANHYDCVINLLGRAGQIQIAEQLLRAMPENPSEVSWTSILGAYRNVIIYPSR</sequence>
<dbReference type="PANTHER" id="PTHR24015:SF548">
    <property type="entry name" value="OS08G0340900 PROTEIN"/>
    <property type="match status" value="1"/>
</dbReference>
<dbReference type="FunFam" id="1.25.40.10:FF:000158">
    <property type="entry name" value="pentatricopeptide repeat-containing protein At2g33680"/>
    <property type="match status" value="1"/>
</dbReference>
<dbReference type="GO" id="GO:0003723">
    <property type="term" value="F:RNA binding"/>
    <property type="evidence" value="ECO:0007669"/>
    <property type="project" value="InterPro"/>
</dbReference>
<dbReference type="Pfam" id="PF13812">
    <property type="entry name" value="PPR_3"/>
    <property type="match status" value="1"/>
</dbReference>
<feature type="transmembrane region" description="Helical" evidence="3">
    <location>
        <begin position="302"/>
        <end position="324"/>
    </location>
</feature>
<evidence type="ECO:0000256" key="2">
    <source>
        <dbReference type="PROSITE-ProRule" id="PRU00708"/>
    </source>
</evidence>
<dbReference type="InterPro" id="IPR011990">
    <property type="entry name" value="TPR-like_helical_dom_sf"/>
</dbReference>
<organism evidence="4 5">
    <name type="scientific">Ceratopteris richardii</name>
    <name type="common">Triangle waterfern</name>
    <dbReference type="NCBI Taxonomy" id="49495"/>
    <lineage>
        <taxon>Eukaryota</taxon>
        <taxon>Viridiplantae</taxon>
        <taxon>Streptophyta</taxon>
        <taxon>Embryophyta</taxon>
        <taxon>Tracheophyta</taxon>
        <taxon>Polypodiopsida</taxon>
        <taxon>Polypodiidae</taxon>
        <taxon>Polypodiales</taxon>
        <taxon>Pteridineae</taxon>
        <taxon>Pteridaceae</taxon>
        <taxon>Parkerioideae</taxon>
        <taxon>Ceratopteris</taxon>
    </lineage>
</organism>
<feature type="transmembrane region" description="Helical" evidence="3">
    <location>
        <begin position="344"/>
        <end position="367"/>
    </location>
</feature>
<feature type="repeat" description="PPR" evidence="2">
    <location>
        <begin position="242"/>
        <end position="276"/>
    </location>
</feature>
<dbReference type="EMBL" id="CM035430">
    <property type="protein sequence ID" value="KAH7297963.1"/>
    <property type="molecule type" value="Genomic_DNA"/>
</dbReference>
<evidence type="ECO:0000313" key="4">
    <source>
        <dbReference type="EMBL" id="KAH7297963.1"/>
    </source>
</evidence>
<proteinExistence type="predicted"/>
<dbReference type="FunFam" id="1.25.40.10:FF:000343">
    <property type="entry name" value="Pentatricopeptide repeat-containing protein At3g58590"/>
    <property type="match status" value="1"/>
</dbReference>
<dbReference type="Gene3D" id="1.25.40.10">
    <property type="entry name" value="Tetratricopeptide repeat domain"/>
    <property type="match status" value="4"/>
</dbReference>
<evidence type="ECO:0000256" key="3">
    <source>
        <dbReference type="SAM" id="Phobius"/>
    </source>
</evidence>
<feature type="repeat" description="PPR" evidence="2">
    <location>
        <begin position="545"/>
        <end position="579"/>
    </location>
</feature>
<comment type="caution">
    <text evidence="4">The sequence shown here is derived from an EMBL/GenBank/DDBJ whole genome shotgun (WGS) entry which is preliminary data.</text>
</comment>
<dbReference type="Pfam" id="PF01535">
    <property type="entry name" value="PPR"/>
    <property type="match status" value="4"/>
</dbReference>
<dbReference type="InterPro" id="IPR046960">
    <property type="entry name" value="PPR_At4g14850-like_plant"/>
</dbReference>
<dbReference type="GO" id="GO:0009451">
    <property type="term" value="P:RNA modification"/>
    <property type="evidence" value="ECO:0007669"/>
    <property type="project" value="InterPro"/>
</dbReference>
<keyword evidence="3" id="KW-0812">Transmembrane</keyword>
<evidence type="ECO:0000256" key="1">
    <source>
        <dbReference type="ARBA" id="ARBA00022737"/>
    </source>
</evidence>
<gene>
    <name evidence="4" type="ORF">KP509_25G021200</name>
</gene>
<keyword evidence="1" id="KW-0677">Repeat</keyword>
<feature type="repeat" description="PPR" evidence="2">
    <location>
        <begin position="142"/>
        <end position="176"/>
    </location>
</feature>
<dbReference type="NCBIfam" id="TIGR00756">
    <property type="entry name" value="PPR"/>
    <property type="match status" value="3"/>
</dbReference>
<dbReference type="InterPro" id="IPR002885">
    <property type="entry name" value="PPR_rpt"/>
</dbReference>
<name>A0A8T2RR87_CERRI</name>
<feature type="repeat" description="PPR" evidence="2">
    <location>
        <begin position="580"/>
        <end position="615"/>
    </location>
</feature>
<dbReference type="Pfam" id="PF13041">
    <property type="entry name" value="PPR_2"/>
    <property type="match status" value="3"/>
</dbReference>
<protein>
    <recommendedName>
        <fullName evidence="6">Pentatricopeptide repeat-containing protein</fullName>
    </recommendedName>
</protein>
<keyword evidence="3" id="KW-0472">Membrane</keyword>
<dbReference type="GO" id="GO:0048731">
    <property type="term" value="P:system development"/>
    <property type="evidence" value="ECO:0007669"/>
    <property type="project" value="UniProtKB-ARBA"/>
</dbReference>
<evidence type="ECO:0000313" key="5">
    <source>
        <dbReference type="Proteomes" id="UP000825935"/>
    </source>
</evidence>